<dbReference type="PIRSF" id="PIRSF018266">
    <property type="entry name" value="FecR"/>
    <property type="match status" value="1"/>
</dbReference>
<feature type="domain" description="Protein FecR C-terminal" evidence="3">
    <location>
        <begin position="256"/>
        <end position="321"/>
    </location>
</feature>
<dbReference type="RefSeq" id="WP_007574626.1">
    <property type="nucleotide sequence ID" value="NZ_BPTS01000002.1"/>
</dbReference>
<dbReference type="eggNOG" id="COG3712">
    <property type="taxonomic scope" value="Bacteria"/>
</dbReference>
<sequence>MGTGLDIYRLVEEYVEGIINHEDFETLRNYAKASSAQRDEVRRIMDISLSTNVINDATSYNENAAYSRFKQYVGVVNPKRTRLWWLVAAVAILLIATLPTLLMRHRQSAQMEQVIVLSVPDGSMLDFTLPDGTQITLNSASKLSYTRGYGVTDRMISMIGEGYIRVKHNANLPFIINTKHMQITDLGTKFTVRDYPEESSMNVRLDEGELSLHNYVRSEDDVFMKAGDVAFIDKATGKVIVDKSQICTGGKASLNKIIFNDMPLSQIALQLQRYYGVRITVTANAAERRYYGTFDRSVNSITDVLNSLATTKSLKYKRTKKGLLIY</sequence>
<dbReference type="AlphaFoldDB" id="F8N6D1"/>
<keyword evidence="1" id="KW-1133">Transmembrane helix</keyword>
<keyword evidence="5" id="KW-1185">Reference proteome</keyword>
<dbReference type="HOGENOM" id="CLU_050192_2_3_10"/>
<dbReference type="Gene3D" id="2.60.120.1440">
    <property type="match status" value="1"/>
</dbReference>
<feature type="domain" description="FecR protein" evidence="2">
    <location>
        <begin position="117"/>
        <end position="203"/>
    </location>
</feature>
<dbReference type="Pfam" id="PF04773">
    <property type="entry name" value="FecR"/>
    <property type="match status" value="1"/>
</dbReference>
<gene>
    <name evidence="4" type="ORF">Premu_1832</name>
</gene>
<evidence type="ECO:0000256" key="1">
    <source>
        <dbReference type="SAM" id="Phobius"/>
    </source>
</evidence>
<keyword evidence="1" id="KW-0812">Transmembrane</keyword>
<dbReference type="EMBL" id="GL945017">
    <property type="protein sequence ID" value="EGN57236.1"/>
    <property type="molecule type" value="Genomic_DNA"/>
</dbReference>
<dbReference type="InterPro" id="IPR012373">
    <property type="entry name" value="Ferrdict_sens_TM"/>
</dbReference>
<protein>
    <submittedName>
        <fullName evidence="4">Anti-FecI sigma factor, FecR</fullName>
    </submittedName>
</protein>
<evidence type="ECO:0000313" key="4">
    <source>
        <dbReference type="EMBL" id="EGN57236.1"/>
    </source>
</evidence>
<dbReference type="Gene3D" id="3.55.50.30">
    <property type="match status" value="1"/>
</dbReference>
<dbReference type="STRING" id="688246.Premu_1832"/>
<dbReference type="PANTHER" id="PTHR30273:SF2">
    <property type="entry name" value="PROTEIN FECR"/>
    <property type="match status" value="1"/>
</dbReference>
<proteinExistence type="predicted"/>
<dbReference type="OrthoDB" id="676789at2"/>
<keyword evidence="1" id="KW-0472">Membrane</keyword>
<reference evidence="5" key="1">
    <citation type="journal article" date="2011" name="Stand. Genomic Sci.">
        <title>Non-contiguous finished genome sequence of the opportunistic oral pathogen Prevotella multisaccharivorax type strain (PPPA20).</title>
        <authorList>
            <person name="Pati A."/>
            <person name="Gronow S."/>
            <person name="Lu M."/>
            <person name="Lapidus A."/>
            <person name="Nolan M."/>
            <person name="Lucas S."/>
            <person name="Hammon N."/>
            <person name="Deshpande S."/>
            <person name="Cheng J.F."/>
            <person name="Tapia R."/>
            <person name="Han C."/>
            <person name="Goodwin L."/>
            <person name="Pitluck S."/>
            <person name="Liolios K."/>
            <person name="Pagani I."/>
            <person name="Mavromatis K."/>
            <person name="Mikhailova N."/>
            <person name="Huntemann M."/>
            <person name="Chen A."/>
            <person name="Palaniappan K."/>
            <person name="Land M."/>
            <person name="Hauser L."/>
            <person name="Detter J.C."/>
            <person name="Brambilla E.M."/>
            <person name="Rohde M."/>
            <person name="Goker M."/>
            <person name="Woyke T."/>
            <person name="Bristow J."/>
            <person name="Eisen J.A."/>
            <person name="Markowitz V."/>
            <person name="Hugenholtz P."/>
            <person name="Kyrpides N.C."/>
            <person name="Klenk H.P."/>
            <person name="Ivanova N."/>
        </authorList>
    </citation>
    <scope>NUCLEOTIDE SEQUENCE [LARGE SCALE GENOMIC DNA]</scope>
    <source>
        <strain evidence="5">DSM 17128</strain>
    </source>
</reference>
<feature type="transmembrane region" description="Helical" evidence="1">
    <location>
        <begin position="83"/>
        <end position="102"/>
    </location>
</feature>
<evidence type="ECO:0000259" key="2">
    <source>
        <dbReference type="Pfam" id="PF04773"/>
    </source>
</evidence>
<dbReference type="PANTHER" id="PTHR30273">
    <property type="entry name" value="PERIPLASMIC SIGNAL SENSOR AND SIGMA FACTOR ACTIVATOR FECR-RELATED"/>
    <property type="match status" value="1"/>
</dbReference>
<dbReference type="Proteomes" id="UP000002772">
    <property type="component" value="Unassembled WGS sequence"/>
</dbReference>
<accession>F8N6D1</accession>
<evidence type="ECO:0000313" key="5">
    <source>
        <dbReference type="Proteomes" id="UP000002772"/>
    </source>
</evidence>
<organism evidence="4 5">
    <name type="scientific">Hallella multisaccharivorax DSM 17128</name>
    <dbReference type="NCBI Taxonomy" id="688246"/>
    <lineage>
        <taxon>Bacteria</taxon>
        <taxon>Pseudomonadati</taxon>
        <taxon>Bacteroidota</taxon>
        <taxon>Bacteroidia</taxon>
        <taxon>Bacteroidales</taxon>
        <taxon>Prevotellaceae</taxon>
        <taxon>Hallella</taxon>
    </lineage>
</organism>
<dbReference type="GO" id="GO:0016989">
    <property type="term" value="F:sigma factor antagonist activity"/>
    <property type="evidence" value="ECO:0007669"/>
    <property type="project" value="TreeGrafter"/>
</dbReference>
<dbReference type="Pfam" id="PF16344">
    <property type="entry name" value="FecR_C"/>
    <property type="match status" value="1"/>
</dbReference>
<name>F8N6D1_9BACT</name>
<dbReference type="InterPro" id="IPR032508">
    <property type="entry name" value="FecR_C"/>
</dbReference>
<evidence type="ECO:0000259" key="3">
    <source>
        <dbReference type="Pfam" id="PF16344"/>
    </source>
</evidence>
<dbReference type="InterPro" id="IPR006860">
    <property type="entry name" value="FecR"/>
</dbReference>